<dbReference type="RefSeq" id="WP_020430060.1">
    <property type="nucleotide sequence ID" value="NZ_AGBD01000983.1"/>
</dbReference>
<dbReference type="KEGG" id="pri:PRIO_1988"/>
<organism evidence="1 2">
    <name type="scientific">Paenibacillus riograndensis SBR5</name>
    <dbReference type="NCBI Taxonomy" id="1073571"/>
    <lineage>
        <taxon>Bacteria</taxon>
        <taxon>Bacillati</taxon>
        <taxon>Bacillota</taxon>
        <taxon>Bacilli</taxon>
        <taxon>Bacillales</taxon>
        <taxon>Paenibacillaceae</taxon>
        <taxon>Paenibacillus</taxon>
        <taxon>Paenibacillus sonchi group</taxon>
    </lineage>
</organism>
<dbReference type="EMBL" id="LN831776">
    <property type="protein sequence ID" value="CQR54398.1"/>
    <property type="molecule type" value="Genomic_DNA"/>
</dbReference>
<dbReference type="AlphaFoldDB" id="A0A0E3WGZ5"/>
<reference evidence="2" key="1">
    <citation type="submission" date="2015-03" db="EMBL/GenBank/DDBJ databases">
        <authorList>
            <person name="Wibberg D."/>
        </authorList>
    </citation>
    <scope>NUCLEOTIDE SEQUENCE [LARGE SCALE GENOMIC DNA]</scope>
</reference>
<accession>A0A0E3WGZ5</accession>
<protein>
    <submittedName>
        <fullName evidence="1">Uncharacterized protein</fullName>
    </submittedName>
</protein>
<evidence type="ECO:0000313" key="2">
    <source>
        <dbReference type="Proteomes" id="UP000033163"/>
    </source>
</evidence>
<dbReference type="Proteomes" id="UP000033163">
    <property type="component" value="Chromosome I"/>
</dbReference>
<gene>
    <name evidence="1" type="ORF">PRIO_1988</name>
</gene>
<name>A0A0E3WGZ5_9BACL</name>
<dbReference type="HOGENOM" id="CLU_186866_0_0_9"/>
<dbReference type="PATRIC" id="fig|1073571.4.peg.2087"/>
<proteinExistence type="predicted"/>
<sequence>MYLELKDKSGKVYRSFMNDRQKPVIVINDTEYEVFELIQSQDNSDALSAAQIAELDTDPEIAEMIKQSKRDIMHGSIISSKQMIEMIRNGEL</sequence>
<evidence type="ECO:0000313" key="1">
    <source>
        <dbReference type="EMBL" id="CQR54398.1"/>
    </source>
</evidence>